<keyword evidence="3" id="KW-1185">Reference proteome</keyword>
<reference evidence="2 3" key="1">
    <citation type="submission" date="2020-02" db="EMBL/GenBank/DDBJ databases">
        <title>Whole-genome analyses of novel actinobacteria.</title>
        <authorList>
            <person name="Sahin N."/>
        </authorList>
    </citation>
    <scope>NUCLEOTIDE SEQUENCE [LARGE SCALE GENOMIC DNA]</scope>
    <source>
        <strain evidence="2 3">A7024</strain>
    </source>
</reference>
<feature type="transmembrane region" description="Helical" evidence="1">
    <location>
        <begin position="67"/>
        <end position="85"/>
    </location>
</feature>
<evidence type="ECO:0000256" key="1">
    <source>
        <dbReference type="SAM" id="Phobius"/>
    </source>
</evidence>
<dbReference type="Proteomes" id="UP000481583">
    <property type="component" value="Unassembled WGS sequence"/>
</dbReference>
<accession>A0A6G4TSW7</accession>
<organism evidence="2 3">
    <name type="scientific">Streptomyces coryli</name>
    <dbReference type="NCBI Taxonomy" id="1128680"/>
    <lineage>
        <taxon>Bacteria</taxon>
        <taxon>Bacillati</taxon>
        <taxon>Actinomycetota</taxon>
        <taxon>Actinomycetes</taxon>
        <taxon>Kitasatosporales</taxon>
        <taxon>Streptomycetaceae</taxon>
        <taxon>Streptomyces</taxon>
    </lineage>
</organism>
<evidence type="ECO:0000313" key="2">
    <source>
        <dbReference type="EMBL" id="NGN62630.1"/>
    </source>
</evidence>
<keyword evidence="1" id="KW-0812">Transmembrane</keyword>
<name>A0A6G4TSW7_9ACTN</name>
<keyword evidence="1" id="KW-1133">Transmembrane helix</keyword>
<dbReference type="AlphaFoldDB" id="A0A6G4TSW7"/>
<dbReference type="EMBL" id="JAAKZV010000003">
    <property type="protein sequence ID" value="NGN62630.1"/>
    <property type="molecule type" value="Genomic_DNA"/>
</dbReference>
<protein>
    <submittedName>
        <fullName evidence="2">Uncharacterized protein</fullName>
    </submittedName>
</protein>
<evidence type="ECO:0000313" key="3">
    <source>
        <dbReference type="Proteomes" id="UP000481583"/>
    </source>
</evidence>
<gene>
    <name evidence="2" type="ORF">G5C51_01755</name>
</gene>
<feature type="transmembrane region" description="Helical" evidence="1">
    <location>
        <begin position="6"/>
        <end position="23"/>
    </location>
</feature>
<keyword evidence="1" id="KW-0472">Membrane</keyword>
<proteinExistence type="predicted"/>
<comment type="caution">
    <text evidence="2">The sequence shown here is derived from an EMBL/GenBank/DDBJ whole genome shotgun (WGS) entry which is preliminary data.</text>
</comment>
<sequence>MGCVFVLFAALFPRLALLIFWMARPNAVDDAFSSWAWPVLGFLFFPLGTLVYVLLHQSGLGLTDWEWAWVAIALLLDVGHWGAGARQRTRRA</sequence>
<feature type="transmembrane region" description="Helical" evidence="1">
    <location>
        <begin position="35"/>
        <end position="55"/>
    </location>
</feature>